<comment type="similarity">
    <text evidence="1 3">Belongs to the short-chain dehydrogenases/reductases (SDR) family.</text>
</comment>
<comment type="caution">
    <text evidence="6">The sequence shown here is derived from an EMBL/GenBank/DDBJ whole genome shotgun (WGS) entry which is preliminary data.</text>
</comment>
<dbReference type="AlphaFoldDB" id="A0A919G2T1"/>
<dbReference type="SUPFAM" id="SSF51735">
    <property type="entry name" value="NAD(P)-binding Rossmann-fold domains"/>
    <property type="match status" value="1"/>
</dbReference>
<dbReference type="Gene3D" id="3.40.50.720">
    <property type="entry name" value="NAD(P)-binding Rossmann-like Domain"/>
    <property type="match status" value="1"/>
</dbReference>
<dbReference type="EMBL" id="BNCD01000005">
    <property type="protein sequence ID" value="GHH76866.1"/>
    <property type="molecule type" value="Genomic_DNA"/>
</dbReference>
<organism evidence="6 7">
    <name type="scientific">Streptomyces sulfonofaciens</name>
    <dbReference type="NCBI Taxonomy" id="68272"/>
    <lineage>
        <taxon>Bacteria</taxon>
        <taxon>Bacillati</taxon>
        <taxon>Actinomycetota</taxon>
        <taxon>Actinomycetes</taxon>
        <taxon>Kitasatosporales</taxon>
        <taxon>Streptomycetaceae</taxon>
        <taxon>Streptomyces</taxon>
    </lineage>
</organism>
<name>A0A919G2T1_9ACTN</name>
<evidence type="ECO:0000313" key="7">
    <source>
        <dbReference type="Proteomes" id="UP000603708"/>
    </source>
</evidence>
<dbReference type="InterPro" id="IPR020904">
    <property type="entry name" value="Sc_DH/Rdtase_CS"/>
</dbReference>
<reference evidence="6" key="1">
    <citation type="journal article" date="2014" name="Int. J. Syst. Evol. Microbiol.">
        <title>Complete genome sequence of Corynebacterium casei LMG S-19264T (=DSM 44701T), isolated from a smear-ripened cheese.</title>
        <authorList>
            <consortium name="US DOE Joint Genome Institute (JGI-PGF)"/>
            <person name="Walter F."/>
            <person name="Albersmeier A."/>
            <person name="Kalinowski J."/>
            <person name="Ruckert C."/>
        </authorList>
    </citation>
    <scope>NUCLEOTIDE SEQUENCE</scope>
    <source>
        <strain evidence="6">JCM 5069</strain>
    </source>
</reference>
<dbReference type="PRINTS" id="PR00081">
    <property type="entry name" value="GDHRDH"/>
</dbReference>
<dbReference type="Pfam" id="PF00106">
    <property type="entry name" value="adh_short"/>
    <property type="match status" value="1"/>
</dbReference>
<dbReference type="PANTHER" id="PTHR43115">
    <property type="entry name" value="DEHYDROGENASE/REDUCTASE SDR FAMILY MEMBER 11"/>
    <property type="match status" value="1"/>
</dbReference>
<dbReference type="SMART" id="SM00822">
    <property type="entry name" value="PKS_KR"/>
    <property type="match status" value="1"/>
</dbReference>
<dbReference type="InterPro" id="IPR002347">
    <property type="entry name" value="SDR_fam"/>
</dbReference>
<keyword evidence="2" id="KW-0560">Oxidoreductase</keyword>
<evidence type="ECO:0000256" key="3">
    <source>
        <dbReference type="RuleBase" id="RU000363"/>
    </source>
</evidence>
<evidence type="ECO:0000256" key="2">
    <source>
        <dbReference type="ARBA" id="ARBA00023002"/>
    </source>
</evidence>
<feature type="region of interest" description="Disordered" evidence="4">
    <location>
        <begin position="23"/>
        <end position="42"/>
    </location>
</feature>
<dbReference type="GO" id="GO:0016616">
    <property type="term" value="F:oxidoreductase activity, acting on the CH-OH group of donors, NAD or NADP as acceptor"/>
    <property type="evidence" value="ECO:0007669"/>
    <property type="project" value="UniProtKB-ARBA"/>
</dbReference>
<dbReference type="FunFam" id="3.40.50.720:FF:000047">
    <property type="entry name" value="NADP-dependent L-serine/L-allo-threonine dehydrogenase"/>
    <property type="match status" value="1"/>
</dbReference>
<feature type="domain" description="Ketoreductase" evidence="5">
    <location>
        <begin position="51"/>
        <end position="232"/>
    </location>
</feature>
<dbReference type="PANTHER" id="PTHR43115:SF4">
    <property type="entry name" value="DEHYDROGENASE_REDUCTASE SDR FAMILY MEMBER 11"/>
    <property type="match status" value="1"/>
</dbReference>
<gene>
    <name evidence="6" type="ORF">GCM10018793_23590</name>
</gene>
<evidence type="ECO:0000259" key="5">
    <source>
        <dbReference type="SMART" id="SM00822"/>
    </source>
</evidence>
<proteinExistence type="inferred from homology"/>
<dbReference type="PRINTS" id="PR00080">
    <property type="entry name" value="SDRFAMILY"/>
</dbReference>
<evidence type="ECO:0000313" key="6">
    <source>
        <dbReference type="EMBL" id="GHH76866.1"/>
    </source>
</evidence>
<protein>
    <submittedName>
        <fullName evidence="6">Oxidoreductase</fullName>
    </submittedName>
</protein>
<evidence type="ECO:0000256" key="1">
    <source>
        <dbReference type="ARBA" id="ARBA00006484"/>
    </source>
</evidence>
<evidence type="ECO:0000256" key="4">
    <source>
        <dbReference type="SAM" id="MobiDB-lite"/>
    </source>
</evidence>
<dbReference type="InterPro" id="IPR036291">
    <property type="entry name" value="NAD(P)-bd_dom_sf"/>
</dbReference>
<keyword evidence="7" id="KW-1185">Reference proteome</keyword>
<sequence length="288" mass="29987">MCRTQDGTAFLPGRRARRILGRTEGPVRTGPDHDSFGGTHVSTAVPSTERKVVLITGASSGIGEATARHLAAAGHHVVLGARRTGRLASIVEELSAAGHSAEHTDLDVTDPGSVHAFVGGALRRHGRVDVLVNNAGVMPLSPLAALRVDEWNQMIDVNLRGVLHGIAAVLPSMRDRGSGHIVAVASTAAHRVDPTAAVYCATKYAVRALAEGLRQESTDVRVTVVSPGFTRSELMDRGGDAEVQQAARAVAERIAIPASAVAEAIGYAVAQPAGVDVNEIVVRPTVQG</sequence>
<reference evidence="6" key="2">
    <citation type="submission" date="2020-09" db="EMBL/GenBank/DDBJ databases">
        <authorList>
            <person name="Sun Q."/>
            <person name="Ohkuma M."/>
        </authorList>
    </citation>
    <scope>NUCLEOTIDE SEQUENCE</scope>
    <source>
        <strain evidence="6">JCM 5069</strain>
    </source>
</reference>
<accession>A0A919G2T1</accession>
<dbReference type="PROSITE" id="PS00061">
    <property type="entry name" value="ADH_SHORT"/>
    <property type="match status" value="1"/>
</dbReference>
<dbReference type="Proteomes" id="UP000603708">
    <property type="component" value="Unassembled WGS sequence"/>
</dbReference>
<dbReference type="InterPro" id="IPR057326">
    <property type="entry name" value="KR_dom"/>
</dbReference>